<gene>
    <name evidence="2" type="ORF">HL667_01690</name>
</gene>
<evidence type="ECO:0000256" key="1">
    <source>
        <dbReference type="SAM" id="MobiDB-lite"/>
    </source>
</evidence>
<evidence type="ECO:0000313" key="2">
    <source>
        <dbReference type="EMBL" id="NPU63703.1"/>
    </source>
</evidence>
<dbReference type="EMBL" id="JABFDN010000001">
    <property type="protein sequence ID" value="NPU63703.1"/>
    <property type="molecule type" value="Genomic_DNA"/>
</dbReference>
<feature type="region of interest" description="Disordered" evidence="1">
    <location>
        <begin position="45"/>
        <end position="64"/>
    </location>
</feature>
<keyword evidence="3" id="KW-1185">Reference proteome</keyword>
<comment type="caution">
    <text evidence="2">The sequence shown here is derived from an EMBL/GenBank/DDBJ whole genome shotgun (WGS) entry which is preliminary data.</text>
</comment>
<dbReference type="RefSeq" id="WP_172108387.1">
    <property type="nucleotide sequence ID" value="NZ_JABFDM010000006.1"/>
</dbReference>
<dbReference type="Proteomes" id="UP000886476">
    <property type="component" value="Unassembled WGS sequence"/>
</dbReference>
<proteinExistence type="predicted"/>
<evidence type="ECO:0000313" key="3">
    <source>
        <dbReference type="Proteomes" id="UP000886476"/>
    </source>
</evidence>
<reference evidence="2" key="1">
    <citation type="submission" date="2020-05" db="EMBL/GenBank/DDBJ databases">
        <title>Nod-independent and nitrogen-fixing Bradyrhizobium aeschynomene sp. nov. isolated from nodules of Aeschynomene indica.</title>
        <authorList>
            <person name="Zhang Z."/>
        </authorList>
    </citation>
    <scope>NUCLEOTIDE SEQUENCE</scope>
    <source>
        <strain evidence="2">83012</strain>
    </source>
</reference>
<organism evidence="2 3">
    <name type="scientific">Bradyrhizobium aeschynomenes</name>
    <dbReference type="NCBI Taxonomy" id="2734909"/>
    <lineage>
        <taxon>Bacteria</taxon>
        <taxon>Pseudomonadati</taxon>
        <taxon>Pseudomonadota</taxon>
        <taxon>Alphaproteobacteria</taxon>
        <taxon>Hyphomicrobiales</taxon>
        <taxon>Nitrobacteraceae</taxon>
        <taxon>Bradyrhizobium</taxon>
    </lineage>
</organism>
<protein>
    <submittedName>
        <fullName evidence="2">Uncharacterized protein</fullName>
    </submittedName>
</protein>
<accession>A0ABX2C7H0</accession>
<name>A0ABX2C7H0_9BRAD</name>
<sequence length="64" mass="7431">MSRKLTPRQVIARSYPTWDYAMADRLIAWLQECGYEIVEKETVHRDASLVPNEPETAASLERTH</sequence>